<dbReference type="Gene3D" id="2.60.120.290">
    <property type="entry name" value="Spermadhesin, CUB domain"/>
    <property type="match status" value="1"/>
</dbReference>
<dbReference type="SUPFAM" id="SSF49854">
    <property type="entry name" value="Spermadhesin, CUB domain"/>
    <property type="match status" value="1"/>
</dbReference>
<dbReference type="EMBL" id="JXJN01015322">
    <property type="status" value="NOT_ANNOTATED_CDS"/>
    <property type="molecule type" value="Genomic_DNA"/>
</dbReference>
<evidence type="ECO:0000313" key="5">
    <source>
        <dbReference type="Proteomes" id="UP000092460"/>
    </source>
</evidence>
<comment type="caution">
    <text evidence="2">Lacks conserved residue(s) required for the propagation of feature annotation.</text>
</comment>
<dbReference type="PROSITE" id="PS01180">
    <property type="entry name" value="CUB"/>
    <property type="match status" value="2"/>
</dbReference>
<dbReference type="STRING" id="67801.A0A1B0BJ44"/>
<feature type="domain" description="CUB" evidence="3">
    <location>
        <begin position="649"/>
        <end position="773"/>
    </location>
</feature>
<evidence type="ECO:0000256" key="2">
    <source>
        <dbReference type="PROSITE-ProRule" id="PRU00059"/>
    </source>
</evidence>
<dbReference type="InterPro" id="IPR035914">
    <property type="entry name" value="Sperma_CUB_dom_sf"/>
</dbReference>
<evidence type="ECO:0000313" key="4">
    <source>
        <dbReference type="EnsemblMetazoa" id="GPPI031830-PA"/>
    </source>
</evidence>
<evidence type="ECO:0000259" key="3">
    <source>
        <dbReference type="PROSITE" id="PS01180"/>
    </source>
</evidence>
<dbReference type="AlphaFoldDB" id="A0A1B0BJ44"/>
<protein>
    <recommendedName>
        <fullName evidence="3">CUB domain-containing protein</fullName>
    </recommendedName>
</protein>
<proteinExistence type="predicted"/>
<accession>A0A1B0BJ44</accession>
<dbReference type="SMART" id="SM00042">
    <property type="entry name" value="CUB"/>
    <property type="match status" value="1"/>
</dbReference>
<keyword evidence="5" id="KW-1185">Reference proteome</keyword>
<feature type="domain" description="CUB" evidence="3">
    <location>
        <begin position="462"/>
        <end position="571"/>
    </location>
</feature>
<reference evidence="5" key="1">
    <citation type="submission" date="2015-01" db="EMBL/GenBank/DDBJ databases">
        <authorList>
            <person name="Aksoy S."/>
            <person name="Warren W."/>
            <person name="Wilson R.K."/>
        </authorList>
    </citation>
    <scope>NUCLEOTIDE SEQUENCE [LARGE SCALE GENOMIC DNA]</scope>
    <source>
        <strain evidence="5">IAEA</strain>
    </source>
</reference>
<name>A0A1B0BJ44_9MUSC</name>
<reference evidence="4" key="2">
    <citation type="submission" date="2020-05" db="UniProtKB">
        <authorList>
            <consortium name="EnsemblMetazoa"/>
        </authorList>
    </citation>
    <scope>IDENTIFICATION</scope>
    <source>
        <strain evidence="4">IAEA</strain>
    </source>
</reference>
<dbReference type="Pfam" id="PF00431">
    <property type="entry name" value="CUB"/>
    <property type="match status" value="1"/>
</dbReference>
<dbReference type="EnsemblMetazoa" id="GPPI031830-RA">
    <property type="protein sequence ID" value="GPPI031830-PA"/>
    <property type="gene ID" value="GPPI031830"/>
</dbReference>
<dbReference type="InterPro" id="IPR000859">
    <property type="entry name" value="CUB_dom"/>
</dbReference>
<organism evidence="4 5">
    <name type="scientific">Glossina palpalis gambiensis</name>
    <dbReference type="NCBI Taxonomy" id="67801"/>
    <lineage>
        <taxon>Eukaryota</taxon>
        <taxon>Metazoa</taxon>
        <taxon>Ecdysozoa</taxon>
        <taxon>Arthropoda</taxon>
        <taxon>Hexapoda</taxon>
        <taxon>Insecta</taxon>
        <taxon>Pterygota</taxon>
        <taxon>Neoptera</taxon>
        <taxon>Endopterygota</taxon>
        <taxon>Diptera</taxon>
        <taxon>Brachycera</taxon>
        <taxon>Muscomorpha</taxon>
        <taxon>Hippoboscoidea</taxon>
        <taxon>Glossinidae</taxon>
        <taxon>Glossina</taxon>
    </lineage>
</organism>
<sequence length="932" mass="103953">MFYLATSVSTSAAVEYDKLLIVSYDFNNSSIYDSIEEPTLKQYWSIGFLVVIFVVKLQGKFTNLNSANVEKTKTHIDVIMKLSRATKLLSSELEEVAACRPGALSKNSRSSFSKSPPALVVTSSKSIGMAVVAVVEDETLESVIELFEVVAKLTLGSVTDVLANDASIRNFSSPFRYHLRSQHQCLSRSGGDFCCFNFKTQERGSRPDSLEVLGVFGASKALGVSAAVELAPPGVEADKDGVGDVGLKLPIPKLLAPIFVPRDELCNEDEAGEPNIISSHLRGTIGLETDFLCFSLRYSSKSSNINGLLHIASAAVGGPTSREEVNGMHSLPPLPPEYSGVLLGPTFKINFKPLCNCEGSILLLYSKVQVILVVTGYKILSDKIENLRDIDHLPRELFGSISSRMYPDGNVCHLISSNFSSLVSGYCERDMSQRALFITILLIYFDSKVIAYNNNNGSQCILIGVYKTRQTRIMSPIYTNSYSGNKCWDYIVRSPYRCPTKFHIEFLDFFLPPSMDCDKDYLAIDSEDKLCGQVVGVRKYQTSDGVLRLRFVTNNSSCSEDKVFKLLITRLACETDDFINPFASETNTESALVTEPTLYLQPPFRERQEVFCPQDLYLPAKLSPETFDPTDGKAIFEPLSSSVAYNACCVNPFHQRNFYLTSPGFPRSMFSTTGIALPRDCEYHFVKFAPNVCRLRLNLKFFNFGQGVVVNDVAARKTCSDDFIEIDNQRFCGCLTGLTYESDWFSTAHKTLRMRMGCGSSLIGGFLIEVIQENCFENRVPNGFSNGVYDFNNNHPQSYPQLPFKPHREQPIIFDNPYPPSATFPSINRNAAQQYSSSNFNWPFTVTEGYSVAVSSVSGAPAVSILISEPLYQMTQHVYTDMRTLPTYMPDEDFLFATKRKDNFISVNRSFVAPYAEQKDNDRTGEDTYLKE</sequence>
<dbReference type="VEuPathDB" id="VectorBase:GPPI031830"/>
<dbReference type="Proteomes" id="UP000092460">
    <property type="component" value="Unassembled WGS sequence"/>
</dbReference>
<dbReference type="CDD" id="cd00041">
    <property type="entry name" value="CUB"/>
    <property type="match status" value="1"/>
</dbReference>
<evidence type="ECO:0000256" key="1">
    <source>
        <dbReference type="ARBA" id="ARBA00023157"/>
    </source>
</evidence>
<keyword evidence="1" id="KW-1015">Disulfide bond</keyword>